<keyword evidence="2" id="KW-1185">Reference proteome</keyword>
<dbReference type="AlphaFoldDB" id="A0A939BU19"/>
<dbReference type="EMBL" id="JAFBEB010000001">
    <property type="protein sequence ID" value="MBM7589051.1"/>
    <property type="molecule type" value="Genomic_DNA"/>
</dbReference>
<name>A0A939BU19_9BACL</name>
<dbReference type="RefSeq" id="WP_275581910.1">
    <property type="nucleotide sequence ID" value="NZ_BAABIN010000009.1"/>
</dbReference>
<accession>A0A939BU19</accession>
<proteinExistence type="predicted"/>
<reference evidence="1" key="1">
    <citation type="submission" date="2021-01" db="EMBL/GenBank/DDBJ databases">
        <title>Genomic Encyclopedia of Type Strains, Phase IV (KMG-IV): sequencing the most valuable type-strain genomes for metagenomic binning, comparative biology and taxonomic classification.</title>
        <authorList>
            <person name="Goeker M."/>
        </authorList>
    </citation>
    <scope>NUCLEOTIDE SEQUENCE</scope>
    <source>
        <strain evidence="1">DSM 25523</strain>
    </source>
</reference>
<dbReference type="Proteomes" id="UP000717624">
    <property type="component" value="Unassembled WGS sequence"/>
</dbReference>
<evidence type="ECO:0000313" key="2">
    <source>
        <dbReference type="Proteomes" id="UP000717624"/>
    </source>
</evidence>
<evidence type="ECO:0000313" key="1">
    <source>
        <dbReference type="EMBL" id="MBM7589051.1"/>
    </source>
</evidence>
<gene>
    <name evidence="1" type="ORF">JOD01_000637</name>
</gene>
<comment type="caution">
    <text evidence="1">The sequence shown here is derived from an EMBL/GenBank/DDBJ whole genome shotgun (WGS) entry which is preliminary data.</text>
</comment>
<protein>
    <submittedName>
        <fullName evidence="1">Uncharacterized protein</fullName>
    </submittedName>
</protein>
<sequence>MSVICSVKQLCTDQTILMSDNHPAADGFFIICFAQQDVCFFLVG</sequence>
<organism evidence="1 2">
    <name type="scientific">Brevibacillus fulvus</name>
    <dbReference type="NCBI Taxonomy" id="1125967"/>
    <lineage>
        <taxon>Bacteria</taxon>
        <taxon>Bacillati</taxon>
        <taxon>Bacillota</taxon>
        <taxon>Bacilli</taxon>
        <taxon>Bacillales</taxon>
        <taxon>Paenibacillaceae</taxon>
        <taxon>Brevibacillus</taxon>
    </lineage>
</organism>